<evidence type="ECO:0000259" key="1">
    <source>
        <dbReference type="Pfam" id="PF24626"/>
    </source>
</evidence>
<dbReference type="OrthoDB" id="1935586at2759"/>
<keyword evidence="3" id="KW-1185">Reference proteome</keyword>
<organism evidence="2 3">
    <name type="scientific">Dendrobium nobile</name>
    <name type="common">Orchid</name>
    <dbReference type="NCBI Taxonomy" id="94219"/>
    <lineage>
        <taxon>Eukaryota</taxon>
        <taxon>Viridiplantae</taxon>
        <taxon>Streptophyta</taxon>
        <taxon>Embryophyta</taxon>
        <taxon>Tracheophyta</taxon>
        <taxon>Spermatophyta</taxon>
        <taxon>Magnoliopsida</taxon>
        <taxon>Liliopsida</taxon>
        <taxon>Asparagales</taxon>
        <taxon>Orchidaceae</taxon>
        <taxon>Epidendroideae</taxon>
        <taxon>Malaxideae</taxon>
        <taxon>Dendrobiinae</taxon>
        <taxon>Dendrobium</taxon>
    </lineage>
</organism>
<dbReference type="Proteomes" id="UP000829196">
    <property type="component" value="Unassembled WGS sequence"/>
</dbReference>
<dbReference type="EMBL" id="JAGYWB010000007">
    <property type="protein sequence ID" value="KAI0516554.1"/>
    <property type="molecule type" value="Genomic_DNA"/>
</dbReference>
<accession>A0A8T3BMA5</accession>
<reference evidence="2" key="1">
    <citation type="journal article" date="2022" name="Front. Genet.">
        <title>Chromosome-Scale Assembly of the Dendrobium nobile Genome Provides Insights Into the Molecular Mechanism of the Biosynthesis of the Medicinal Active Ingredient of Dendrobium.</title>
        <authorList>
            <person name="Xu Q."/>
            <person name="Niu S.-C."/>
            <person name="Li K.-L."/>
            <person name="Zheng P.-J."/>
            <person name="Zhang X.-J."/>
            <person name="Jia Y."/>
            <person name="Liu Y."/>
            <person name="Niu Y.-X."/>
            <person name="Yu L.-H."/>
            <person name="Chen D.-F."/>
            <person name="Zhang G.-Q."/>
        </authorList>
    </citation>
    <scope>NUCLEOTIDE SEQUENCE</scope>
    <source>
        <tissue evidence="2">Leaf</tissue>
    </source>
</reference>
<sequence length="160" mass="17980">MTNRSTGRSPFSIIYTKVPNSVIDLAAIQCTSQAAASLAEQFSEMLAKVRNKLLDSNQAYKQQADRSRREKIFNPGDLVLVRLRKERLPPGDHSKLTHRKFGSFTIMQRINNNAYVIDLPPEFQTSNTFNVTDIYSYTPPNDSDVPMLSGESMLFCGTGE</sequence>
<dbReference type="InterPro" id="IPR056924">
    <property type="entry name" value="SH3_Tf2-1"/>
</dbReference>
<protein>
    <recommendedName>
        <fullName evidence="1">Tf2-1-like SH3-like domain-containing protein</fullName>
    </recommendedName>
</protein>
<proteinExistence type="predicted"/>
<name>A0A8T3BMA5_DENNO</name>
<evidence type="ECO:0000313" key="2">
    <source>
        <dbReference type="EMBL" id="KAI0516554.1"/>
    </source>
</evidence>
<feature type="domain" description="Tf2-1-like SH3-like" evidence="1">
    <location>
        <begin position="76"/>
        <end position="137"/>
    </location>
</feature>
<dbReference type="Pfam" id="PF24626">
    <property type="entry name" value="SH3_Tf2-1"/>
    <property type="match status" value="1"/>
</dbReference>
<comment type="caution">
    <text evidence="2">The sequence shown here is derived from an EMBL/GenBank/DDBJ whole genome shotgun (WGS) entry which is preliminary data.</text>
</comment>
<dbReference type="AlphaFoldDB" id="A0A8T3BMA5"/>
<gene>
    <name evidence="2" type="ORF">KFK09_009231</name>
</gene>
<evidence type="ECO:0000313" key="3">
    <source>
        <dbReference type="Proteomes" id="UP000829196"/>
    </source>
</evidence>